<keyword evidence="5" id="KW-0479">Metal-binding</keyword>
<keyword evidence="6" id="KW-0227">DNA damage</keyword>
<evidence type="ECO:0000313" key="19">
    <source>
        <dbReference type="Proteomes" id="UP001597094"/>
    </source>
</evidence>
<keyword evidence="8" id="KW-0460">Magnesium</keyword>
<name>A0ABW3SP99_9BACT</name>
<protein>
    <recommendedName>
        <fullName evidence="13">8-oxo-dGTP diphosphatase</fullName>
        <ecNumber evidence="12">3.6.1.55</ecNumber>
    </recommendedName>
    <alternativeName>
        <fullName evidence="16">7,8-dihydro-8-oxoguanine-triphosphatase</fullName>
    </alternativeName>
    <alternativeName>
        <fullName evidence="15">Mutator protein MutT</fullName>
    </alternativeName>
    <alternativeName>
        <fullName evidence="14">dGTP pyrophosphohydrolase</fullName>
    </alternativeName>
</protein>
<feature type="domain" description="Nudix hydrolase" evidence="17">
    <location>
        <begin position="1"/>
        <end position="128"/>
    </location>
</feature>
<dbReference type="SUPFAM" id="SSF55811">
    <property type="entry name" value="Nudix"/>
    <property type="match status" value="1"/>
</dbReference>
<proteinExistence type="inferred from homology"/>
<sequence length="131" mass="15247">MIKVVCAILEQFDRVLVTQRSERMQEPLLWEFPGGKLEPGEEEEECLAREIWEELSLRIQPILRLQPVIYAFPDKDIELIPYICTYQSGVIQLSEHKAYQWAHPQDLLSYSWCPPDIPVAKDYLRTKGAAS</sequence>
<dbReference type="PROSITE" id="PS51462">
    <property type="entry name" value="NUDIX"/>
    <property type="match status" value="1"/>
</dbReference>
<evidence type="ECO:0000313" key="18">
    <source>
        <dbReference type="EMBL" id="MFD1185926.1"/>
    </source>
</evidence>
<comment type="catalytic activity">
    <reaction evidence="10">
        <text>8-oxo-dGTP + H2O = 8-oxo-dGMP + diphosphate + H(+)</text>
        <dbReference type="Rhea" id="RHEA:31575"/>
        <dbReference type="ChEBI" id="CHEBI:15377"/>
        <dbReference type="ChEBI" id="CHEBI:15378"/>
        <dbReference type="ChEBI" id="CHEBI:33019"/>
        <dbReference type="ChEBI" id="CHEBI:63224"/>
        <dbReference type="ChEBI" id="CHEBI:77896"/>
        <dbReference type="EC" id="3.6.1.55"/>
    </reaction>
</comment>
<evidence type="ECO:0000259" key="17">
    <source>
        <dbReference type="PROSITE" id="PS51462"/>
    </source>
</evidence>
<gene>
    <name evidence="18" type="ORF">ACFQ2O_06890</name>
</gene>
<evidence type="ECO:0000256" key="5">
    <source>
        <dbReference type="ARBA" id="ARBA00022723"/>
    </source>
</evidence>
<keyword evidence="7 18" id="KW-0378">Hydrolase</keyword>
<dbReference type="PRINTS" id="PR00502">
    <property type="entry name" value="NUDIXFAMILY"/>
</dbReference>
<evidence type="ECO:0000256" key="10">
    <source>
        <dbReference type="ARBA" id="ARBA00035861"/>
    </source>
</evidence>
<evidence type="ECO:0000256" key="15">
    <source>
        <dbReference type="ARBA" id="ARBA00041979"/>
    </source>
</evidence>
<comment type="catalytic activity">
    <reaction evidence="11">
        <text>8-oxo-GTP + H2O = 8-oxo-GMP + diphosphate + H(+)</text>
        <dbReference type="Rhea" id="RHEA:67616"/>
        <dbReference type="ChEBI" id="CHEBI:15377"/>
        <dbReference type="ChEBI" id="CHEBI:15378"/>
        <dbReference type="ChEBI" id="CHEBI:33019"/>
        <dbReference type="ChEBI" id="CHEBI:143553"/>
        <dbReference type="ChEBI" id="CHEBI:145694"/>
    </reaction>
</comment>
<dbReference type="Proteomes" id="UP001597094">
    <property type="component" value="Unassembled WGS sequence"/>
</dbReference>
<dbReference type="InterPro" id="IPR047127">
    <property type="entry name" value="MutT-like"/>
</dbReference>
<keyword evidence="9" id="KW-0234">DNA repair</keyword>
<organism evidence="18 19">
    <name type="scientific">Pontibacter rugosus</name>
    <dbReference type="NCBI Taxonomy" id="1745966"/>
    <lineage>
        <taxon>Bacteria</taxon>
        <taxon>Pseudomonadati</taxon>
        <taxon>Bacteroidota</taxon>
        <taxon>Cytophagia</taxon>
        <taxon>Cytophagales</taxon>
        <taxon>Hymenobacteraceae</taxon>
        <taxon>Pontibacter</taxon>
    </lineage>
</organism>
<evidence type="ECO:0000256" key="16">
    <source>
        <dbReference type="ARBA" id="ARBA00042798"/>
    </source>
</evidence>
<evidence type="ECO:0000256" key="13">
    <source>
        <dbReference type="ARBA" id="ARBA00040794"/>
    </source>
</evidence>
<dbReference type="Pfam" id="PF00293">
    <property type="entry name" value="NUDIX"/>
    <property type="match status" value="1"/>
</dbReference>
<dbReference type="InterPro" id="IPR020476">
    <property type="entry name" value="Nudix_hydrolase"/>
</dbReference>
<dbReference type="GO" id="GO:0016787">
    <property type="term" value="F:hydrolase activity"/>
    <property type="evidence" value="ECO:0007669"/>
    <property type="project" value="UniProtKB-KW"/>
</dbReference>
<keyword evidence="19" id="KW-1185">Reference proteome</keyword>
<dbReference type="CDD" id="cd03425">
    <property type="entry name" value="NUDIX_MutT_NudA_like"/>
    <property type="match status" value="1"/>
</dbReference>
<dbReference type="PANTHER" id="PTHR47707:SF1">
    <property type="entry name" value="NUDIX HYDROLASE FAMILY PROTEIN"/>
    <property type="match status" value="1"/>
</dbReference>
<comment type="cofactor">
    <cofactor evidence="1">
        <name>Mg(2+)</name>
        <dbReference type="ChEBI" id="CHEBI:18420"/>
    </cofactor>
</comment>
<comment type="similarity">
    <text evidence="2">Belongs to the Nudix hydrolase family.</text>
</comment>
<dbReference type="PANTHER" id="PTHR47707">
    <property type="entry name" value="8-OXO-DGTP DIPHOSPHATASE"/>
    <property type="match status" value="1"/>
</dbReference>
<dbReference type="InterPro" id="IPR015797">
    <property type="entry name" value="NUDIX_hydrolase-like_dom_sf"/>
</dbReference>
<evidence type="ECO:0000256" key="2">
    <source>
        <dbReference type="ARBA" id="ARBA00005582"/>
    </source>
</evidence>
<evidence type="ECO:0000256" key="6">
    <source>
        <dbReference type="ARBA" id="ARBA00022763"/>
    </source>
</evidence>
<evidence type="ECO:0000256" key="3">
    <source>
        <dbReference type="ARBA" id="ARBA00022457"/>
    </source>
</evidence>
<evidence type="ECO:0000256" key="1">
    <source>
        <dbReference type="ARBA" id="ARBA00001946"/>
    </source>
</evidence>
<keyword evidence="4" id="KW-0235">DNA replication</keyword>
<evidence type="ECO:0000256" key="14">
    <source>
        <dbReference type="ARBA" id="ARBA00041592"/>
    </source>
</evidence>
<evidence type="ECO:0000256" key="8">
    <source>
        <dbReference type="ARBA" id="ARBA00022842"/>
    </source>
</evidence>
<evidence type="ECO:0000256" key="4">
    <source>
        <dbReference type="ARBA" id="ARBA00022705"/>
    </source>
</evidence>
<reference evidence="19" key="1">
    <citation type="journal article" date="2019" name="Int. J. Syst. Evol. Microbiol.">
        <title>The Global Catalogue of Microorganisms (GCM) 10K type strain sequencing project: providing services to taxonomists for standard genome sequencing and annotation.</title>
        <authorList>
            <consortium name="The Broad Institute Genomics Platform"/>
            <consortium name="The Broad Institute Genome Sequencing Center for Infectious Disease"/>
            <person name="Wu L."/>
            <person name="Ma J."/>
        </authorList>
    </citation>
    <scope>NUCLEOTIDE SEQUENCE [LARGE SCALE GENOMIC DNA]</scope>
    <source>
        <strain evidence="19">JCM 31319</strain>
    </source>
</reference>
<evidence type="ECO:0000256" key="9">
    <source>
        <dbReference type="ARBA" id="ARBA00023204"/>
    </source>
</evidence>
<comment type="caution">
    <text evidence="18">The sequence shown here is derived from an EMBL/GenBank/DDBJ whole genome shotgun (WGS) entry which is preliminary data.</text>
</comment>
<evidence type="ECO:0000256" key="11">
    <source>
        <dbReference type="ARBA" id="ARBA00036904"/>
    </source>
</evidence>
<dbReference type="RefSeq" id="WP_377524503.1">
    <property type="nucleotide sequence ID" value="NZ_JBHTLD010000043.1"/>
</dbReference>
<dbReference type="EMBL" id="JBHTLD010000043">
    <property type="protein sequence ID" value="MFD1185926.1"/>
    <property type="molecule type" value="Genomic_DNA"/>
</dbReference>
<dbReference type="Gene3D" id="3.90.79.10">
    <property type="entry name" value="Nucleoside Triphosphate Pyrophosphohydrolase"/>
    <property type="match status" value="1"/>
</dbReference>
<evidence type="ECO:0000256" key="12">
    <source>
        <dbReference type="ARBA" id="ARBA00038905"/>
    </source>
</evidence>
<dbReference type="EC" id="3.6.1.55" evidence="12"/>
<evidence type="ECO:0000256" key="7">
    <source>
        <dbReference type="ARBA" id="ARBA00022801"/>
    </source>
</evidence>
<keyword evidence="3" id="KW-0515">Mutator protein</keyword>
<dbReference type="InterPro" id="IPR000086">
    <property type="entry name" value="NUDIX_hydrolase_dom"/>
</dbReference>
<accession>A0ABW3SP99</accession>